<organism evidence="1 4">
    <name type="scientific">Avibacterium paragallinarum</name>
    <name type="common">Haemophilus gallinarum</name>
    <dbReference type="NCBI Taxonomy" id="728"/>
    <lineage>
        <taxon>Bacteria</taxon>
        <taxon>Pseudomonadati</taxon>
        <taxon>Pseudomonadota</taxon>
        <taxon>Gammaproteobacteria</taxon>
        <taxon>Pasteurellales</taxon>
        <taxon>Pasteurellaceae</taxon>
        <taxon>Avibacterium</taxon>
    </lineage>
</organism>
<dbReference type="Proteomes" id="UP000254620">
    <property type="component" value="Unassembled WGS sequence"/>
</dbReference>
<accession>A0A0F5EZB3</accession>
<dbReference type="Gene3D" id="3.20.70.20">
    <property type="match status" value="1"/>
</dbReference>
<evidence type="ECO:0000313" key="3">
    <source>
        <dbReference type="Proteomes" id="UP000254620"/>
    </source>
</evidence>
<reference evidence="1 4" key="2">
    <citation type="submission" date="2018-11" db="EMBL/GenBank/DDBJ databases">
        <title>Sequencing Av. paragallinarum serogroups.</title>
        <authorList>
            <person name="Hellmuth J.E."/>
            <person name="Boucher C.E."/>
            <person name="Cason E.D."/>
        </authorList>
    </citation>
    <scope>NUCLEOTIDE SEQUENCE [LARGE SCALE GENOMIC DNA]</scope>
    <source>
        <strain evidence="1 4">SA-3</strain>
    </source>
</reference>
<evidence type="ECO:0000313" key="2">
    <source>
        <dbReference type="EMBL" id="SUU98501.1"/>
    </source>
</evidence>
<dbReference type="eggNOG" id="COG1328">
    <property type="taxonomic scope" value="Bacteria"/>
</dbReference>
<evidence type="ECO:0000313" key="4">
    <source>
        <dbReference type="Proteomes" id="UP000294229"/>
    </source>
</evidence>
<dbReference type="AlphaFoldDB" id="A0A0F5EZB3"/>
<dbReference type="Proteomes" id="UP000294229">
    <property type="component" value="Unassembled WGS sequence"/>
</dbReference>
<dbReference type="RefSeq" id="WP_046097984.1">
    <property type="nucleotide sequence ID" value="NZ_CP081939.1"/>
</dbReference>
<dbReference type="Pfam" id="PF11230">
    <property type="entry name" value="YjjI-like"/>
    <property type="match status" value="1"/>
</dbReference>
<name>A0A0F5EZB3_AVIPA</name>
<dbReference type="PIRSF" id="PIRSF028991">
    <property type="entry name" value="Glycl_rad_HI0521_prd"/>
    <property type="match status" value="1"/>
</dbReference>
<protein>
    <submittedName>
        <fullName evidence="2">Glycine radical enzyme, YjjI family</fullName>
    </submittedName>
    <submittedName>
        <fullName evidence="1">YjjI family glycine radical enzyme</fullName>
    </submittedName>
</protein>
<dbReference type="InterPro" id="IPR016905">
    <property type="entry name" value="Glycyl_radical_YjjI-like"/>
</dbReference>
<gene>
    <name evidence="1" type="primary">yjjI</name>
    <name evidence="1" type="ORF">EIG79_01785</name>
    <name evidence="2" type="ORF">NCTC10926_01934</name>
</gene>
<dbReference type="OrthoDB" id="6189458at2"/>
<dbReference type="EMBL" id="UFSW01000001">
    <property type="protein sequence ID" value="SUU98501.1"/>
    <property type="molecule type" value="Genomic_DNA"/>
</dbReference>
<dbReference type="STRING" id="728.VY92_06395"/>
<evidence type="ECO:0000313" key="1">
    <source>
        <dbReference type="EMBL" id="RZN61029.1"/>
    </source>
</evidence>
<dbReference type="NCBIfam" id="TIGR04040">
    <property type="entry name" value="glycyl_YjjI"/>
    <property type="match status" value="1"/>
</dbReference>
<sequence length="514" mass="58546">MQASLQDILDVVKAKNLTYHQKLMSLGNIAERLFNPIDLLGYTEEEWEYLQNQMICDLCEGYAIYRPRYILPDYSVYIEKGCQFLELPPPKDLDDVLDGLLILYSHVPSITTYPVYIGRLDELLDPFITDEKQDYIKIKRFLNHIDKTIADSFCHANIGPYDTKAGRLILQAVIELENTTPNMSIRYDKQKTSREFAELAAKACLLVSKPSFANDPYYIKDLGEQYGIASCYNALPECGGAYTLTRLRLGTIGRACSSVDEMVNQLLPKVAKLALSTMDKRHKFLIEESHFFESNFLVQEGFIKRENFTSMIAIVGLADAVNHLLQQEGINETFGQSQRGDEIATLIMDKLEEVNNAHKGLYVERTNNRYLLHAQVGASNHEEDKMNTPAHRIRVGEEPTLLAHLKQSAPFHKYFPSGTGDLFAFDQTYVDHLDAVVDIIDGAFAQGYRYITTYLKNTDLIRVTGYLVKKSEVERYRKGEAVLRDTTWYGSGTDDCAKVFDRQLRDKEDVTAHS</sequence>
<proteinExistence type="predicted"/>
<reference evidence="2 3" key="1">
    <citation type="submission" date="2018-06" db="EMBL/GenBank/DDBJ databases">
        <authorList>
            <consortium name="Pathogen Informatics"/>
            <person name="Doyle S."/>
        </authorList>
    </citation>
    <scope>NUCLEOTIDE SEQUENCE [LARGE SCALE GENOMIC DNA]</scope>
    <source>
        <strain evidence="2 3">NCTC10926</strain>
    </source>
</reference>
<dbReference type="SUPFAM" id="SSF51998">
    <property type="entry name" value="PFL-like glycyl radical enzymes"/>
    <property type="match status" value="1"/>
</dbReference>
<dbReference type="EMBL" id="RQXS01000004">
    <property type="protein sequence ID" value="RZN61029.1"/>
    <property type="molecule type" value="Genomic_DNA"/>
</dbReference>